<dbReference type="SUPFAM" id="SSF52499">
    <property type="entry name" value="Isochorismatase-like hydrolases"/>
    <property type="match status" value="1"/>
</dbReference>
<dbReference type="Pfam" id="PF00550">
    <property type="entry name" value="PP-binding"/>
    <property type="match status" value="1"/>
</dbReference>
<evidence type="ECO:0000256" key="5">
    <source>
        <dbReference type="ARBA" id="ARBA00048590"/>
    </source>
</evidence>
<dbReference type="InterPro" id="IPR036380">
    <property type="entry name" value="Isochorismatase-like_sf"/>
</dbReference>
<dbReference type="SUPFAM" id="SSF47336">
    <property type="entry name" value="ACP-like"/>
    <property type="match status" value="1"/>
</dbReference>
<comment type="similarity">
    <text evidence="2">Belongs to the isochorismatase family.</text>
</comment>
<dbReference type="Gene3D" id="1.10.1200.10">
    <property type="entry name" value="ACP-like"/>
    <property type="match status" value="1"/>
</dbReference>
<feature type="domain" description="Carrier" evidence="6">
    <location>
        <begin position="231"/>
        <end position="308"/>
    </location>
</feature>
<dbReference type="PANTHER" id="PTHR43540:SF3">
    <property type="entry name" value="ENTEROBACTIN SYNTHASE COMPONENT B"/>
    <property type="match status" value="1"/>
</dbReference>
<evidence type="ECO:0000259" key="6">
    <source>
        <dbReference type="PROSITE" id="PS50075"/>
    </source>
</evidence>
<protein>
    <recommendedName>
        <fullName evidence="3">isochorismatase</fullName>
        <ecNumber evidence="3">3.3.2.1</ecNumber>
    </recommendedName>
</protein>
<dbReference type="InterPro" id="IPR000868">
    <property type="entry name" value="Isochorismatase-like_dom"/>
</dbReference>
<dbReference type="PROSITE" id="PS50075">
    <property type="entry name" value="CARRIER"/>
    <property type="match status" value="1"/>
</dbReference>
<sequence>MALPAITPYPMPTASDLPANRVNWTPDPKRSVLLIHDMQQYFVDAFTAGASPVIELLENIRALRSACHELGIPVVYSAQPGGQTLEQRGLLQDFWGPGIDDGPYQKQIVKELLPDERDIVLTKWRYSAFQKTDFRARLTQLGRDQLIVCGIYAHIGCLMTSCEAFMQEVEPFFVADAVADFSLEKHRLAITYAAERCAVVMTTERLVKALRGETGTAAEPEAASEAAPAAESATLTKDGLRELVADLLQEAPTSLAEHDNLITQWGLDSIRIMSLAERWRRSGAEVTFVELAERPTLADWWALLSGRLSRALPNGDYITT</sequence>
<dbReference type="Proteomes" id="UP001168883">
    <property type="component" value="Unassembled WGS sequence"/>
</dbReference>
<organism evidence="7 8">
    <name type="scientific">Paenibacillus ehimensis</name>
    <dbReference type="NCBI Taxonomy" id="79264"/>
    <lineage>
        <taxon>Bacteria</taxon>
        <taxon>Bacillati</taxon>
        <taxon>Bacillota</taxon>
        <taxon>Bacilli</taxon>
        <taxon>Bacillales</taxon>
        <taxon>Paenibacillaceae</taxon>
        <taxon>Paenibacillus</taxon>
    </lineage>
</organism>
<dbReference type="InterPro" id="IPR036736">
    <property type="entry name" value="ACP-like_sf"/>
</dbReference>
<dbReference type="PRINTS" id="PR01398">
    <property type="entry name" value="ISCHRISMTASE"/>
</dbReference>
<evidence type="ECO:0000256" key="1">
    <source>
        <dbReference type="ARBA" id="ARBA00004924"/>
    </source>
</evidence>
<dbReference type="RefSeq" id="WP_302876940.1">
    <property type="nucleotide sequence ID" value="NZ_JAUMKJ010000001.1"/>
</dbReference>
<evidence type="ECO:0000313" key="8">
    <source>
        <dbReference type="Proteomes" id="UP001168883"/>
    </source>
</evidence>
<dbReference type="EC" id="3.3.2.1" evidence="3"/>
<dbReference type="PIRSF" id="PIRSF001111">
    <property type="entry name" value="Isochorismatase"/>
    <property type="match status" value="1"/>
</dbReference>
<evidence type="ECO:0000256" key="2">
    <source>
        <dbReference type="ARBA" id="ARBA00006336"/>
    </source>
</evidence>
<dbReference type="InterPro" id="IPR016291">
    <property type="entry name" value="Isochorismatase"/>
</dbReference>
<comment type="catalytic activity">
    <reaction evidence="5">
        <text>isochorismate + H2O = (2S,3S)-2,3-dihydroxy-2,3-dihydrobenzoate + pyruvate</text>
        <dbReference type="Rhea" id="RHEA:11112"/>
        <dbReference type="ChEBI" id="CHEBI:15361"/>
        <dbReference type="ChEBI" id="CHEBI:15377"/>
        <dbReference type="ChEBI" id="CHEBI:29780"/>
        <dbReference type="ChEBI" id="CHEBI:58764"/>
        <dbReference type="EC" id="3.3.2.1"/>
    </reaction>
</comment>
<evidence type="ECO:0000313" key="7">
    <source>
        <dbReference type="EMBL" id="MDO3675433.1"/>
    </source>
</evidence>
<keyword evidence="8" id="KW-1185">Reference proteome</keyword>
<evidence type="ECO:0000256" key="4">
    <source>
        <dbReference type="ARBA" id="ARBA00022801"/>
    </source>
</evidence>
<comment type="pathway">
    <text evidence="1">Siderophore biosynthesis.</text>
</comment>
<evidence type="ECO:0000256" key="3">
    <source>
        <dbReference type="ARBA" id="ARBA00012100"/>
    </source>
</evidence>
<dbReference type="InterPro" id="IPR050272">
    <property type="entry name" value="Isochorismatase-like_hydrls"/>
</dbReference>
<accession>A0ABT8V1Z2</accession>
<reference evidence="7" key="1">
    <citation type="submission" date="2023-07" db="EMBL/GenBank/DDBJ databases">
        <authorList>
            <person name="Aktuganov G."/>
            <person name="Boyko T."/>
            <person name="Delegan Y."/>
            <person name="Galimzianova N."/>
            <person name="Gilvanova E."/>
            <person name="Korobov V."/>
            <person name="Kuzmina L."/>
            <person name="Melentiev A."/>
            <person name="Milman P."/>
            <person name="Ryabova A."/>
            <person name="Stupak E."/>
            <person name="Yasakov T."/>
            <person name="Zharikova N."/>
            <person name="Zhurenko E."/>
        </authorList>
    </citation>
    <scope>NUCLEOTIDE SEQUENCE</scope>
    <source>
        <strain evidence="7">IB-739</strain>
    </source>
</reference>
<dbReference type="Gene3D" id="3.40.50.850">
    <property type="entry name" value="Isochorismatase-like"/>
    <property type="match status" value="1"/>
</dbReference>
<dbReference type="Pfam" id="PF00857">
    <property type="entry name" value="Isochorismatase"/>
    <property type="match status" value="1"/>
</dbReference>
<dbReference type="EMBL" id="JAUMKJ010000001">
    <property type="protein sequence ID" value="MDO3675433.1"/>
    <property type="molecule type" value="Genomic_DNA"/>
</dbReference>
<proteinExistence type="inferred from homology"/>
<dbReference type="InterPro" id="IPR009081">
    <property type="entry name" value="PP-bd_ACP"/>
</dbReference>
<name>A0ABT8V1Z2_9BACL</name>
<gene>
    <name evidence="7" type="ORF">Q3C12_00340</name>
</gene>
<dbReference type="PANTHER" id="PTHR43540">
    <property type="entry name" value="PEROXYUREIDOACRYLATE/UREIDOACRYLATE AMIDOHYDROLASE-RELATED"/>
    <property type="match status" value="1"/>
</dbReference>
<comment type="caution">
    <text evidence="7">The sequence shown here is derived from an EMBL/GenBank/DDBJ whole genome shotgun (WGS) entry which is preliminary data.</text>
</comment>
<keyword evidence="4" id="KW-0378">Hydrolase</keyword>